<dbReference type="EMBL" id="NCSJ02000302">
    <property type="protein sequence ID" value="RFU25813.1"/>
    <property type="molecule type" value="Genomic_DNA"/>
</dbReference>
<dbReference type="Gene3D" id="3.60.110.10">
    <property type="entry name" value="Carbon-nitrogen hydrolase"/>
    <property type="match status" value="2"/>
</dbReference>
<dbReference type="PANTHER" id="PTHR23090:SF9">
    <property type="entry name" value="GLUTAMINE-DEPENDENT NAD(+) SYNTHETASE"/>
    <property type="match status" value="1"/>
</dbReference>
<comment type="pathway">
    <text evidence="1">Cofactor biosynthesis; NAD(+) biosynthesis; NAD(+) from deamido-NAD(+) (L-Gln route): step 1/1.</text>
</comment>
<evidence type="ECO:0000256" key="4">
    <source>
        <dbReference type="ARBA" id="ARBA00022598"/>
    </source>
</evidence>
<feature type="non-terminal residue" evidence="11">
    <location>
        <position position="1"/>
    </location>
</feature>
<evidence type="ECO:0000256" key="6">
    <source>
        <dbReference type="ARBA" id="ARBA00022840"/>
    </source>
</evidence>
<dbReference type="FunFam" id="3.40.50.620:FF:000036">
    <property type="entry name" value="Glutamine-dependent NAD(+) synthetase"/>
    <property type="match status" value="1"/>
</dbReference>
<gene>
    <name evidence="11" type="ORF">B7463_g10516</name>
</gene>
<dbReference type="InterPro" id="IPR022310">
    <property type="entry name" value="NAD/GMP_synthase"/>
</dbReference>
<dbReference type="CDD" id="cd07570">
    <property type="entry name" value="GAT_Gln-NAD-synth"/>
    <property type="match status" value="1"/>
</dbReference>
<dbReference type="HAMAP" id="MF_02090">
    <property type="entry name" value="NadE_glutamine_dep"/>
    <property type="match status" value="1"/>
</dbReference>
<dbReference type="UniPathway" id="UPA00253">
    <property type="reaction ID" value="UER00334"/>
</dbReference>
<dbReference type="InterPro" id="IPR003694">
    <property type="entry name" value="NAD_synthase"/>
</dbReference>
<dbReference type="InterPro" id="IPR014445">
    <property type="entry name" value="Gln-dep_NAD_synthase"/>
</dbReference>
<evidence type="ECO:0000259" key="10">
    <source>
        <dbReference type="PROSITE" id="PS50263"/>
    </source>
</evidence>
<dbReference type="PANTHER" id="PTHR23090">
    <property type="entry name" value="NH 3 /GLUTAMINE-DEPENDENT NAD + SYNTHETASE"/>
    <property type="match status" value="1"/>
</dbReference>
<dbReference type="CDD" id="cd00553">
    <property type="entry name" value="NAD_synthase"/>
    <property type="match status" value="1"/>
</dbReference>
<feature type="region of interest" description="Disordered" evidence="9">
    <location>
        <begin position="677"/>
        <end position="700"/>
    </location>
</feature>
<sequence length="700" mass="78856">MGHLVTLTTCSLNQWALDFQGNADRILQSIKEAKAAGSSLRIGPELEITGYGLLDHFLEADTDLHSWESLVQILENEILLIRPKLSLANDGNYREMRYFSPWKGERYVEDYYLPRIAQKLTGQKKCRIGDALISTIDTCMGTETCEELFTPRSPGLGMGLDGCEIISNSSGSHHELRKLNTRIQLIVQETLKSGGIYLYANQQGCDGDRLYYDGSAMIVCNGEVVAYGSQFSLQDVETVTATVDIEAVRSYRTSKSRAMQATKQPAYERIEVEMSLSKDAEDVDPRIGPNCPLEVRYHSIEEEIALGPACWLWDYLRRSKQAGFFLPLSGGIDSCATAVIVHSMCRLVYTDIVKKKDPQVLKDLLMIHGKPANSTWLPESPQEIAAGLFHSAYLGMEENSSPETRKRAKDLAKEIGSYHLDLNIDTVYYAVTKLFTAVTAYVPKYKVHGGTPSSNLALQNIQARLRMVLSYLFAQLLPTVRGRNKENPENNSPGGLLVLGSANVDEALRGYYTKYDCSSADINPIGGISKTDLKRFILWASTNFEMPILQSFIDAPPTAELEPITHEYTQSDEQDMGMTYDELSIYGRLRKNAKLGPYSMWTALLHQWGNTMSPRQIYEKVKWFTWCYQINRHKMTTLTPSYHAEQYSPDDNRFDLRPFLYPSSTWVWNKIERSLKGMEDEGNKVPEPAAGETNEGKKDV</sequence>
<reference evidence="11 12" key="1">
    <citation type="submission" date="2018-05" db="EMBL/GenBank/DDBJ databases">
        <title>Draft genome sequence of Scytalidium lignicola DSM 105466, a ubiquitous saprotrophic fungus.</title>
        <authorList>
            <person name="Buettner E."/>
            <person name="Gebauer A.M."/>
            <person name="Hofrichter M."/>
            <person name="Liers C."/>
            <person name="Kellner H."/>
        </authorList>
    </citation>
    <scope>NUCLEOTIDE SEQUENCE [LARGE SCALE GENOMIC DNA]</scope>
    <source>
        <strain evidence="11 12">DSM 105466</strain>
    </source>
</reference>
<evidence type="ECO:0000313" key="11">
    <source>
        <dbReference type="EMBL" id="RFU25813.1"/>
    </source>
</evidence>
<dbReference type="OrthoDB" id="2020662at2759"/>
<dbReference type="STRING" id="5539.A0A3E2GYH4"/>
<name>A0A3E2GYH4_SCYLI</name>
<keyword evidence="6" id="KW-0067">ATP-binding</keyword>
<dbReference type="Pfam" id="PF02540">
    <property type="entry name" value="NAD_synthase"/>
    <property type="match status" value="1"/>
</dbReference>
<dbReference type="InterPro" id="IPR003010">
    <property type="entry name" value="C-N_Hydrolase"/>
</dbReference>
<keyword evidence="5" id="KW-0547">Nucleotide-binding</keyword>
<dbReference type="PIRSF" id="PIRSF006630">
    <property type="entry name" value="NADS_GAT"/>
    <property type="match status" value="1"/>
</dbReference>
<feature type="non-terminal residue" evidence="11">
    <location>
        <position position="700"/>
    </location>
</feature>
<dbReference type="SUPFAM" id="SSF52402">
    <property type="entry name" value="Adenine nucleotide alpha hydrolases-like"/>
    <property type="match status" value="1"/>
</dbReference>
<dbReference type="NCBIfam" id="TIGR00552">
    <property type="entry name" value="nadE"/>
    <property type="match status" value="1"/>
</dbReference>
<dbReference type="GO" id="GO:0009435">
    <property type="term" value="P:NAD+ biosynthetic process"/>
    <property type="evidence" value="ECO:0007669"/>
    <property type="project" value="UniProtKB-UniPathway"/>
</dbReference>
<dbReference type="GO" id="GO:0004359">
    <property type="term" value="F:glutaminase activity"/>
    <property type="evidence" value="ECO:0007669"/>
    <property type="project" value="InterPro"/>
</dbReference>
<dbReference type="GO" id="GO:0005524">
    <property type="term" value="F:ATP binding"/>
    <property type="evidence" value="ECO:0007669"/>
    <property type="project" value="UniProtKB-KW"/>
</dbReference>
<evidence type="ECO:0000256" key="8">
    <source>
        <dbReference type="ARBA" id="ARBA00030681"/>
    </source>
</evidence>
<comment type="similarity">
    <text evidence="2">In the C-terminal section; belongs to the NAD synthetase family.</text>
</comment>
<dbReference type="InterPro" id="IPR036526">
    <property type="entry name" value="C-N_Hydrolase_sf"/>
</dbReference>
<accession>A0A3E2GYH4</accession>
<dbReference type="GO" id="GO:0003952">
    <property type="term" value="F:NAD+ synthase (glutamine-hydrolyzing) activity"/>
    <property type="evidence" value="ECO:0007669"/>
    <property type="project" value="UniProtKB-EC"/>
</dbReference>
<comment type="caution">
    <text evidence="11">The sequence shown here is derived from an EMBL/GenBank/DDBJ whole genome shotgun (WGS) entry which is preliminary data.</text>
</comment>
<dbReference type="Gene3D" id="3.40.50.620">
    <property type="entry name" value="HUPs"/>
    <property type="match status" value="1"/>
</dbReference>
<dbReference type="OMA" id="TSQEVCN"/>
<organism evidence="11 12">
    <name type="scientific">Scytalidium lignicola</name>
    <name type="common">Hyphomycete</name>
    <dbReference type="NCBI Taxonomy" id="5539"/>
    <lineage>
        <taxon>Eukaryota</taxon>
        <taxon>Fungi</taxon>
        <taxon>Dikarya</taxon>
        <taxon>Ascomycota</taxon>
        <taxon>Pezizomycotina</taxon>
        <taxon>Leotiomycetes</taxon>
        <taxon>Leotiomycetes incertae sedis</taxon>
        <taxon>Scytalidium</taxon>
    </lineage>
</organism>
<dbReference type="Proteomes" id="UP000258309">
    <property type="component" value="Unassembled WGS sequence"/>
</dbReference>
<evidence type="ECO:0000256" key="2">
    <source>
        <dbReference type="ARBA" id="ARBA00007145"/>
    </source>
</evidence>
<evidence type="ECO:0000313" key="12">
    <source>
        <dbReference type="Proteomes" id="UP000258309"/>
    </source>
</evidence>
<evidence type="ECO:0000256" key="7">
    <source>
        <dbReference type="ARBA" id="ARBA00023027"/>
    </source>
</evidence>
<evidence type="ECO:0000256" key="3">
    <source>
        <dbReference type="ARBA" id="ARBA00012743"/>
    </source>
</evidence>
<protein>
    <recommendedName>
        <fullName evidence="3">NAD(+) synthase (glutamine-hydrolyzing)</fullName>
        <ecNumber evidence="3">6.3.5.1</ecNumber>
    </recommendedName>
    <alternativeName>
        <fullName evidence="8">NAD(+) synthase [glutamine-hydrolyzing]</fullName>
    </alternativeName>
</protein>
<dbReference type="Pfam" id="PF00795">
    <property type="entry name" value="CN_hydrolase"/>
    <property type="match status" value="2"/>
</dbReference>
<dbReference type="GO" id="GO:0005737">
    <property type="term" value="C:cytoplasm"/>
    <property type="evidence" value="ECO:0007669"/>
    <property type="project" value="InterPro"/>
</dbReference>
<evidence type="ECO:0000256" key="9">
    <source>
        <dbReference type="SAM" id="MobiDB-lite"/>
    </source>
</evidence>
<keyword evidence="4" id="KW-0436">Ligase</keyword>
<keyword evidence="12" id="KW-1185">Reference proteome</keyword>
<dbReference type="PROSITE" id="PS50263">
    <property type="entry name" value="CN_HYDROLASE"/>
    <property type="match status" value="1"/>
</dbReference>
<keyword evidence="7" id="KW-0520">NAD</keyword>
<proteinExistence type="inferred from homology"/>
<feature type="domain" description="CN hydrolase" evidence="10">
    <location>
        <begin position="5"/>
        <end position="245"/>
    </location>
</feature>
<dbReference type="SUPFAM" id="SSF56317">
    <property type="entry name" value="Carbon-nitrogen hydrolase"/>
    <property type="match status" value="1"/>
</dbReference>
<evidence type="ECO:0000256" key="5">
    <source>
        <dbReference type="ARBA" id="ARBA00022741"/>
    </source>
</evidence>
<dbReference type="InterPro" id="IPR014729">
    <property type="entry name" value="Rossmann-like_a/b/a_fold"/>
</dbReference>
<dbReference type="EC" id="6.3.5.1" evidence="3"/>
<dbReference type="AlphaFoldDB" id="A0A3E2GYH4"/>
<evidence type="ECO:0000256" key="1">
    <source>
        <dbReference type="ARBA" id="ARBA00005188"/>
    </source>
</evidence>